<evidence type="ECO:0000256" key="4">
    <source>
        <dbReference type="SAM" id="MobiDB-lite"/>
    </source>
</evidence>
<dbReference type="Pfam" id="PF13871">
    <property type="entry name" value="Helicase_C_4"/>
    <property type="match status" value="1"/>
</dbReference>
<feature type="domain" description="Strawberry notch helicase C" evidence="5">
    <location>
        <begin position="1122"/>
        <end position="1400"/>
    </location>
</feature>
<reference evidence="8 9" key="1">
    <citation type="journal article" date="2017" name="Curr. Biol.">
        <title>Genome architecture and evolution of a unichromosomal asexual nematode.</title>
        <authorList>
            <person name="Fradin H."/>
            <person name="Zegar C."/>
            <person name="Gutwein M."/>
            <person name="Lucas J."/>
            <person name="Kovtun M."/>
            <person name="Corcoran D."/>
            <person name="Baugh L.R."/>
            <person name="Kiontke K."/>
            <person name="Gunsalus K."/>
            <person name="Fitch D.H."/>
            <person name="Piano F."/>
        </authorList>
    </citation>
    <scope>NUCLEOTIDE SEQUENCE [LARGE SCALE GENOMIC DNA]</scope>
    <source>
        <strain evidence="8">PF1309</strain>
    </source>
</reference>
<proteinExistence type="inferred from homology"/>
<feature type="region of interest" description="Disordered" evidence="4">
    <location>
        <begin position="905"/>
        <end position="1071"/>
    </location>
</feature>
<dbReference type="InterPro" id="IPR026937">
    <property type="entry name" value="SBNO_Helicase_C_dom"/>
</dbReference>
<evidence type="ECO:0000256" key="3">
    <source>
        <dbReference type="ARBA" id="ARBA00023163"/>
    </source>
</evidence>
<dbReference type="STRING" id="2018661.A0A2A2JKL1"/>
<evidence type="ECO:0000256" key="1">
    <source>
        <dbReference type="ARBA" id="ARBA00006992"/>
    </source>
</evidence>
<dbReference type="Gene3D" id="3.40.50.300">
    <property type="entry name" value="P-loop containing nucleotide triphosphate hydrolases"/>
    <property type="match status" value="1"/>
</dbReference>
<feature type="compositionally biased region" description="Basic and acidic residues" evidence="4">
    <location>
        <begin position="399"/>
        <end position="417"/>
    </location>
</feature>
<dbReference type="OrthoDB" id="421838at2759"/>
<dbReference type="GO" id="GO:0042393">
    <property type="term" value="F:histone binding"/>
    <property type="evidence" value="ECO:0007669"/>
    <property type="project" value="TreeGrafter"/>
</dbReference>
<feature type="domain" description="Strawberry notch AAA" evidence="6">
    <location>
        <begin position="443"/>
        <end position="749"/>
    </location>
</feature>
<dbReference type="EMBL" id="LIAE01010381">
    <property type="protein sequence ID" value="PAV62258.1"/>
    <property type="molecule type" value="Genomic_DNA"/>
</dbReference>
<evidence type="ECO:0000259" key="5">
    <source>
        <dbReference type="Pfam" id="PF13871"/>
    </source>
</evidence>
<dbReference type="PANTHER" id="PTHR12706">
    <property type="entry name" value="STRAWBERRY NOTCH-RELATED"/>
    <property type="match status" value="1"/>
</dbReference>
<dbReference type="GO" id="GO:0005634">
    <property type="term" value="C:nucleus"/>
    <property type="evidence" value="ECO:0007669"/>
    <property type="project" value="TreeGrafter"/>
</dbReference>
<keyword evidence="3" id="KW-0804">Transcription</keyword>
<dbReference type="GO" id="GO:0031490">
    <property type="term" value="F:chromatin DNA binding"/>
    <property type="evidence" value="ECO:0007669"/>
    <property type="project" value="TreeGrafter"/>
</dbReference>
<evidence type="ECO:0000256" key="2">
    <source>
        <dbReference type="ARBA" id="ARBA00023015"/>
    </source>
</evidence>
<feature type="region of interest" description="Disordered" evidence="4">
    <location>
        <begin position="371"/>
        <end position="423"/>
    </location>
</feature>
<name>A0A2A2JKL1_9BILA</name>
<dbReference type="InterPro" id="IPR057332">
    <property type="entry name" value="SBNO_a/b_dom"/>
</dbReference>
<dbReference type="InterPro" id="IPR027417">
    <property type="entry name" value="P-loop_NTPase"/>
</dbReference>
<keyword evidence="2" id="KW-0805">Transcription regulation</keyword>
<dbReference type="InterPro" id="IPR039187">
    <property type="entry name" value="SNO_AAA"/>
</dbReference>
<feature type="domain" description="SBNO alpha/beta" evidence="7">
    <location>
        <begin position="1438"/>
        <end position="1557"/>
    </location>
</feature>
<organism evidence="8 9">
    <name type="scientific">Diploscapter pachys</name>
    <dbReference type="NCBI Taxonomy" id="2018661"/>
    <lineage>
        <taxon>Eukaryota</taxon>
        <taxon>Metazoa</taxon>
        <taxon>Ecdysozoa</taxon>
        <taxon>Nematoda</taxon>
        <taxon>Chromadorea</taxon>
        <taxon>Rhabditida</taxon>
        <taxon>Rhabditina</taxon>
        <taxon>Rhabditomorpha</taxon>
        <taxon>Rhabditoidea</taxon>
        <taxon>Rhabditidae</taxon>
        <taxon>Diploscapter</taxon>
    </lineage>
</organism>
<dbReference type="Proteomes" id="UP000218231">
    <property type="component" value="Unassembled WGS sequence"/>
</dbReference>
<sequence length="1640" mass="182736">MSDILSEALSEAGLDEFLVADEGEGSNQTGTGGTCLQQPAHEDNMLMDEQMVVAGSSMVVACEEVVETETAGETFTNGNTHNGTATQIQKNYNQYSQYPQQAHTVNRLQNGVALVRGVSVPRGRGTVVATRRIVRIARGSYPNVSSTSSLASIPATAFTGSISPSTSVGEFLDGGNRRRIIRIRRGGIPISSDRGRGSSLAANQAIMKTTAANQRQQVIYMQRAVNQNSTGQLGRSASASNFVSMAAAGQRKYVRAAGGGYHQNISYMHRNASIPSTSSAGLSNSRPILTPLRIQGHNHLNDNLQTDADYERALNEIARDASQSSPSFSLPNSPYSPRSSLPRSNSQRPSFYTQLQSPLADQQLYIDTARSPLNLKSGPNSRGSSAAPSPPMSVSRSQRAKDELRAAMAQAKERRELEEEEENLGYAETYSEYRPAKLRSGLAHPDSVVESASLSSVAPPEVRYNLTLPEELIDTGAVSALQLEAVIYACQAHERFLPSGERMGYLIGDGAGVGKGRTIAAIIYENYLLMRKRAIWLSVSNDLKFDSERDLRDVGAGKITVYPLNKLKYSKIAGRENGYIKKGVIFATYSSLIGQAKSGSGKKYRSRLRQLIQWFGLDYDGVIVLDECHRAKNLVPSGGKSTKTGQMVVELQRALPKARVVYASATGATEPRNMAYMTRIGLWGVGQSFGDFNAFIDAVERRGVGAMEIVAMDMKQRGLYLARQLSFRGVSFRVKEVALTEEFIRMYDESVKLWMECRRQFQLVLKQHEEEDRPEGKRVWAQFWASHQRFFKYLCIAAKVDTCVTMVRDAIRDNKCVVIGLQSTGEARTLEALEDLGGELTDFISTAKAVLQSLIEKNFPTEKNDLDIFRDFDKIYDDFDGYARRRKRRFEGGILDELGLFTDMKNGEPSAKIMKGSVGESSDDSDSDNESDSESSEEINIGDDEDEWRRRLLAEVESSSEDESECANGGEADSDAEVNERKQAGQEEAQEDEDAEDNNEDEFNPFECDFSTHDPWANKQQVVEDSPKKKKQKKNDDEAELEKKREKEERRAKKRQKRRERRQEEERQRRLRLAKATKDTAVEFMSSSRLNGEMEPEDVNPAMVKVELLAAIEKLGPLLPPNTLDQLIDELGGPEFVAEMTGRRGHMVATESGQIVYERRNVTAEVQTELMNMEEKDKFMRGDKLIAIISEAASSGISLQSDRRALNQRRRVHITLELPWSADKAIQQFGRTHRSNQVSAPEYVFLISELAGEKRFASVVAKRLESLGALTHGDRRATETRDLSQFNMDTKYGRQALDILLRTVVGTFSPPLIDPPADYKPGDFFEDLKLYMEGVGLLSKNATGGWTIEKEAANIPKFLNRILGLPVHAQNALFTYFTEIVAELIAQAKHDGTYDMGIMDLGTGGDSVKKLESRVFLGRADNSSYRVEMHKLAVERGVTWEEAFSIYKQHNTGEDGFYVCTPSMSTKKVATLVYGIGKTRIDNGERLYAVTRPSTGRSPKLISLNELLKKHKKITPDEAKDIWTAQYEGSGQSCQHQYVFKKCKTATKGGFCEVGRRTRIYFVLSGSVLSVWPVVEAVLNGNDVKASRMQVIRVRTEDDLKIVGLLILPQYVRTLVAELEKSCGHHYVQQEKKRIYSTIE</sequence>
<feature type="compositionally biased region" description="Acidic residues" evidence="4">
    <location>
        <begin position="921"/>
        <end position="946"/>
    </location>
</feature>
<dbReference type="SUPFAM" id="SSF52540">
    <property type="entry name" value="P-loop containing nucleoside triphosphate hydrolases"/>
    <property type="match status" value="2"/>
</dbReference>
<dbReference type="GO" id="GO:0006355">
    <property type="term" value="P:regulation of DNA-templated transcription"/>
    <property type="evidence" value="ECO:0007669"/>
    <property type="project" value="InterPro"/>
</dbReference>
<accession>A0A2A2JKL1</accession>
<evidence type="ECO:0000313" key="9">
    <source>
        <dbReference type="Proteomes" id="UP000218231"/>
    </source>
</evidence>
<protein>
    <recommendedName>
        <fullName evidence="10">Strawberry notch AAA domain-containing protein</fullName>
    </recommendedName>
</protein>
<feature type="compositionally biased region" description="Low complexity" evidence="4">
    <location>
        <begin position="377"/>
        <end position="397"/>
    </location>
</feature>
<feature type="region of interest" description="Disordered" evidence="4">
    <location>
        <begin position="318"/>
        <end position="352"/>
    </location>
</feature>
<evidence type="ECO:0000259" key="6">
    <source>
        <dbReference type="Pfam" id="PF13872"/>
    </source>
</evidence>
<feature type="compositionally biased region" description="Low complexity" evidence="4">
    <location>
        <begin position="322"/>
        <end position="350"/>
    </location>
</feature>
<evidence type="ECO:0000259" key="7">
    <source>
        <dbReference type="Pfam" id="PF25373"/>
    </source>
</evidence>
<comment type="similarity">
    <text evidence="1">Belongs to the SBNO family.</text>
</comment>
<dbReference type="FunFam" id="3.40.50.300:FF:000342">
    <property type="entry name" value="Protein strawberry notch homolog 2"/>
    <property type="match status" value="1"/>
</dbReference>
<dbReference type="InterPro" id="IPR026741">
    <property type="entry name" value="SNO"/>
</dbReference>
<keyword evidence="9" id="KW-1185">Reference proteome</keyword>
<dbReference type="PANTHER" id="PTHR12706:SF30">
    <property type="entry name" value="PROTEIN STRAWBERRY NOTCH-RELATED"/>
    <property type="match status" value="1"/>
</dbReference>
<comment type="caution">
    <text evidence="8">The sequence shown here is derived from an EMBL/GenBank/DDBJ whole genome shotgun (WGS) entry which is preliminary data.</text>
</comment>
<evidence type="ECO:0000313" key="8">
    <source>
        <dbReference type="EMBL" id="PAV62258.1"/>
    </source>
</evidence>
<dbReference type="Pfam" id="PF25373">
    <property type="entry name" value="SBNO"/>
    <property type="match status" value="1"/>
</dbReference>
<dbReference type="Pfam" id="PF13872">
    <property type="entry name" value="AAA_34"/>
    <property type="match status" value="1"/>
</dbReference>
<feature type="compositionally biased region" description="Acidic residues" evidence="4">
    <location>
        <begin position="988"/>
        <end position="1004"/>
    </location>
</feature>
<gene>
    <name evidence="8" type="ORF">WR25_09362</name>
</gene>
<evidence type="ECO:0008006" key="10">
    <source>
        <dbReference type="Google" id="ProtNLM"/>
    </source>
</evidence>
<feature type="compositionally biased region" description="Basic and acidic residues" evidence="4">
    <location>
        <begin position="1041"/>
        <end position="1051"/>
    </location>
</feature>